<name>A0A0F9CTA6_9ZZZZ</name>
<sequence>MNAPQRPSGRAVIITYMFIAVAVGIAVAIILSILFCGCNSKVEGDEILFHKDTLHVYHSDECDTLKYIGTDQHIAMFAPPQKYLTFSYSP</sequence>
<organism evidence="2">
    <name type="scientific">marine sediment metagenome</name>
    <dbReference type="NCBI Taxonomy" id="412755"/>
    <lineage>
        <taxon>unclassified sequences</taxon>
        <taxon>metagenomes</taxon>
        <taxon>ecological metagenomes</taxon>
    </lineage>
</organism>
<evidence type="ECO:0000256" key="1">
    <source>
        <dbReference type="SAM" id="Phobius"/>
    </source>
</evidence>
<protein>
    <submittedName>
        <fullName evidence="2">Uncharacterized protein</fullName>
    </submittedName>
</protein>
<dbReference type="EMBL" id="LAZR01042701">
    <property type="protein sequence ID" value="KKL08891.1"/>
    <property type="molecule type" value="Genomic_DNA"/>
</dbReference>
<keyword evidence="1" id="KW-0812">Transmembrane</keyword>
<accession>A0A0F9CTA6</accession>
<comment type="caution">
    <text evidence="2">The sequence shown here is derived from an EMBL/GenBank/DDBJ whole genome shotgun (WGS) entry which is preliminary data.</text>
</comment>
<evidence type="ECO:0000313" key="2">
    <source>
        <dbReference type="EMBL" id="KKL08891.1"/>
    </source>
</evidence>
<dbReference type="AlphaFoldDB" id="A0A0F9CTA6"/>
<feature type="non-terminal residue" evidence="2">
    <location>
        <position position="90"/>
    </location>
</feature>
<proteinExistence type="predicted"/>
<reference evidence="2" key="1">
    <citation type="journal article" date="2015" name="Nature">
        <title>Complex archaea that bridge the gap between prokaryotes and eukaryotes.</title>
        <authorList>
            <person name="Spang A."/>
            <person name="Saw J.H."/>
            <person name="Jorgensen S.L."/>
            <person name="Zaremba-Niedzwiedzka K."/>
            <person name="Martijn J."/>
            <person name="Lind A.E."/>
            <person name="van Eijk R."/>
            <person name="Schleper C."/>
            <person name="Guy L."/>
            <person name="Ettema T.J."/>
        </authorList>
    </citation>
    <scope>NUCLEOTIDE SEQUENCE</scope>
</reference>
<keyword evidence="1" id="KW-1133">Transmembrane helix</keyword>
<gene>
    <name evidence="2" type="ORF">LCGC14_2571380</name>
</gene>
<feature type="transmembrane region" description="Helical" evidence="1">
    <location>
        <begin position="12"/>
        <end position="35"/>
    </location>
</feature>
<keyword evidence="1" id="KW-0472">Membrane</keyword>